<evidence type="ECO:0000259" key="4">
    <source>
        <dbReference type="PROSITE" id="PS51755"/>
    </source>
</evidence>
<organism evidence="5 6">
    <name type="scientific">Pseudomonas brassicacearum</name>
    <dbReference type="NCBI Taxonomy" id="930166"/>
    <lineage>
        <taxon>Bacteria</taxon>
        <taxon>Pseudomonadati</taxon>
        <taxon>Pseudomonadota</taxon>
        <taxon>Gammaproteobacteria</taxon>
        <taxon>Pseudomonadales</taxon>
        <taxon>Pseudomonadaceae</taxon>
        <taxon>Pseudomonas</taxon>
    </lineage>
</organism>
<keyword evidence="3" id="KW-1133">Transmembrane helix</keyword>
<evidence type="ECO:0000313" key="5">
    <source>
        <dbReference type="EMBL" id="RON20896.1"/>
    </source>
</evidence>
<dbReference type="SMART" id="SM00862">
    <property type="entry name" value="Trans_reg_C"/>
    <property type="match status" value="1"/>
</dbReference>
<keyword evidence="1 2" id="KW-0238">DNA-binding</keyword>
<dbReference type="PROSITE" id="PS51755">
    <property type="entry name" value="OMPR_PHOB"/>
    <property type="match status" value="1"/>
</dbReference>
<dbReference type="RefSeq" id="WP_123434475.1">
    <property type="nucleotide sequence ID" value="NZ_MOBK01000006.1"/>
</dbReference>
<proteinExistence type="predicted"/>
<feature type="DNA-binding region" description="OmpR/PhoB-type" evidence="2">
    <location>
        <begin position="4"/>
        <end position="107"/>
    </location>
</feature>
<feature type="transmembrane region" description="Helical" evidence="3">
    <location>
        <begin position="160"/>
        <end position="177"/>
    </location>
</feature>
<evidence type="ECO:0000256" key="3">
    <source>
        <dbReference type="SAM" id="Phobius"/>
    </source>
</evidence>
<dbReference type="GO" id="GO:0000160">
    <property type="term" value="P:phosphorelay signal transduction system"/>
    <property type="evidence" value="ECO:0007669"/>
    <property type="project" value="InterPro"/>
</dbReference>
<dbReference type="SUPFAM" id="SSF46894">
    <property type="entry name" value="C-terminal effector domain of the bipartite response regulators"/>
    <property type="match status" value="1"/>
</dbReference>
<keyword evidence="3" id="KW-0472">Membrane</keyword>
<protein>
    <submittedName>
        <fullName evidence="5">DNA-binding protein</fullName>
    </submittedName>
</protein>
<dbReference type="Gene3D" id="1.10.10.10">
    <property type="entry name" value="Winged helix-like DNA-binding domain superfamily/Winged helix DNA-binding domain"/>
    <property type="match status" value="1"/>
</dbReference>
<accession>A0A423I658</accession>
<sequence>MRYAFKLKNGAMALFDPDTALLSITTPYGDVQNSTIGRAESRLLDLLLMEPGQTKSRDEIIDYTWNDRVVASGSLNQAVFSLRNLLNDSRDHEILMTVPRRGYCFNRQYVVDAQSDLPVPTEEAAQPSAPVIEEPVAPAEDEPAPLPSGKTTKSTYMTKALSVAYVLTLGVCAFAGFHSDFDTRKVEVSSLKQNDLTIHAVGNSVAEAESLRDLSAKQVQQASLNLKGQVWLNLFKSNYSVSCVRPDESTVNLQLNSDQKDLALMIRQCLETTL</sequence>
<dbReference type="AlphaFoldDB" id="A0A423I658"/>
<evidence type="ECO:0000313" key="6">
    <source>
        <dbReference type="Proteomes" id="UP000285636"/>
    </source>
</evidence>
<name>A0A423I658_9PSED</name>
<dbReference type="GO" id="GO:0003677">
    <property type="term" value="F:DNA binding"/>
    <property type="evidence" value="ECO:0007669"/>
    <property type="project" value="UniProtKB-UniRule"/>
</dbReference>
<keyword evidence="3" id="KW-0812">Transmembrane</keyword>
<dbReference type="InterPro" id="IPR016032">
    <property type="entry name" value="Sig_transdc_resp-reg_C-effctor"/>
</dbReference>
<comment type="caution">
    <text evidence="5">The sequence shown here is derived from an EMBL/GenBank/DDBJ whole genome shotgun (WGS) entry which is preliminary data.</text>
</comment>
<dbReference type="GO" id="GO:0006355">
    <property type="term" value="P:regulation of DNA-templated transcription"/>
    <property type="evidence" value="ECO:0007669"/>
    <property type="project" value="InterPro"/>
</dbReference>
<dbReference type="Proteomes" id="UP000285636">
    <property type="component" value="Unassembled WGS sequence"/>
</dbReference>
<dbReference type="Pfam" id="PF00486">
    <property type="entry name" value="Trans_reg_C"/>
    <property type="match status" value="1"/>
</dbReference>
<gene>
    <name evidence="5" type="ORF">BK660_17820</name>
</gene>
<reference evidence="5 6" key="1">
    <citation type="submission" date="2016-10" db="EMBL/GenBank/DDBJ databases">
        <title>Comparative genome analysis of multiple Pseudomonas spp. focuses on biocontrol and plant growth promoting traits.</title>
        <authorList>
            <person name="Tao X.-Y."/>
            <person name="Taylor C.G."/>
        </authorList>
    </citation>
    <scope>NUCLEOTIDE SEQUENCE [LARGE SCALE GENOMIC DNA]</scope>
    <source>
        <strain evidence="5 6">38D7</strain>
    </source>
</reference>
<evidence type="ECO:0000256" key="2">
    <source>
        <dbReference type="PROSITE-ProRule" id="PRU01091"/>
    </source>
</evidence>
<dbReference type="CDD" id="cd00383">
    <property type="entry name" value="trans_reg_C"/>
    <property type="match status" value="1"/>
</dbReference>
<feature type="domain" description="OmpR/PhoB-type" evidence="4">
    <location>
        <begin position="4"/>
        <end position="107"/>
    </location>
</feature>
<evidence type="ECO:0000256" key="1">
    <source>
        <dbReference type="ARBA" id="ARBA00023125"/>
    </source>
</evidence>
<dbReference type="EMBL" id="MOBK01000006">
    <property type="protein sequence ID" value="RON20896.1"/>
    <property type="molecule type" value="Genomic_DNA"/>
</dbReference>
<dbReference type="InterPro" id="IPR036388">
    <property type="entry name" value="WH-like_DNA-bd_sf"/>
</dbReference>
<dbReference type="InterPro" id="IPR001867">
    <property type="entry name" value="OmpR/PhoB-type_DNA-bd"/>
</dbReference>